<feature type="transmembrane region" description="Helical" evidence="1">
    <location>
        <begin position="107"/>
        <end position="130"/>
    </location>
</feature>
<name>A0A336MRZ0_CULSO</name>
<keyword evidence="1" id="KW-0472">Membrane</keyword>
<dbReference type="VEuPathDB" id="VectorBase:CSON003802"/>
<reference evidence="3" key="2">
    <citation type="submission" date="2018-07" db="EMBL/GenBank/DDBJ databases">
        <authorList>
            <person name="Quirk P.G."/>
            <person name="Krulwich T.A."/>
        </authorList>
    </citation>
    <scope>NUCLEOTIDE SEQUENCE</scope>
</reference>
<protein>
    <submittedName>
        <fullName evidence="3">CSON003802 protein</fullName>
    </submittedName>
</protein>
<sequence>MGCFDDIPYSKSLFNAIPLRPICIGLALISIGLRICAHILCFILIHFYENYDHWLLERVRDPSDVLIEFLEISVYVQMIVDLIAILLDMGLIVAISNKFGRCIDVYLVMRVAICSYCFVYVIAALCLKYVDVRDSLIFVYDVFCLLFVHSLNQNWKAGAD</sequence>
<keyword evidence="1" id="KW-1133">Transmembrane helix</keyword>
<gene>
    <name evidence="3" type="primary">CSON003802</name>
</gene>
<dbReference type="AlphaFoldDB" id="A0A336MRZ0"/>
<feature type="transmembrane region" description="Helical" evidence="1">
    <location>
        <begin position="21"/>
        <end position="48"/>
    </location>
</feature>
<keyword evidence="1" id="KW-0812">Transmembrane</keyword>
<organism evidence="3">
    <name type="scientific">Culicoides sonorensis</name>
    <name type="common">Biting midge</name>
    <dbReference type="NCBI Taxonomy" id="179676"/>
    <lineage>
        <taxon>Eukaryota</taxon>
        <taxon>Metazoa</taxon>
        <taxon>Ecdysozoa</taxon>
        <taxon>Arthropoda</taxon>
        <taxon>Hexapoda</taxon>
        <taxon>Insecta</taxon>
        <taxon>Pterygota</taxon>
        <taxon>Neoptera</taxon>
        <taxon>Endopterygota</taxon>
        <taxon>Diptera</taxon>
        <taxon>Nematocera</taxon>
        <taxon>Chironomoidea</taxon>
        <taxon>Ceratopogonidae</taxon>
        <taxon>Ceratopogoninae</taxon>
        <taxon>Culicoides</taxon>
        <taxon>Monoculicoides</taxon>
    </lineage>
</organism>
<reference evidence="2" key="1">
    <citation type="submission" date="2018-04" db="EMBL/GenBank/DDBJ databases">
        <authorList>
            <person name="Go L.Y."/>
            <person name="Mitchell J.A."/>
        </authorList>
    </citation>
    <scope>NUCLEOTIDE SEQUENCE</scope>
    <source>
        <tissue evidence="2">Whole organism</tissue>
    </source>
</reference>
<feature type="transmembrane region" description="Helical" evidence="1">
    <location>
        <begin position="72"/>
        <end position="95"/>
    </location>
</feature>
<evidence type="ECO:0000313" key="3">
    <source>
        <dbReference type="EMBL" id="SSX31543.1"/>
    </source>
</evidence>
<feature type="transmembrane region" description="Helical" evidence="1">
    <location>
        <begin position="136"/>
        <end position="155"/>
    </location>
</feature>
<dbReference type="EMBL" id="UFQT01001731">
    <property type="protein sequence ID" value="SSX31543.1"/>
    <property type="molecule type" value="Genomic_DNA"/>
</dbReference>
<accession>A0A336MRZ0</accession>
<evidence type="ECO:0000256" key="1">
    <source>
        <dbReference type="SAM" id="Phobius"/>
    </source>
</evidence>
<dbReference type="EMBL" id="UFQS01001731">
    <property type="protein sequence ID" value="SSX12029.1"/>
    <property type="molecule type" value="Genomic_DNA"/>
</dbReference>
<evidence type="ECO:0000313" key="2">
    <source>
        <dbReference type="EMBL" id="SSX12029.1"/>
    </source>
</evidence>
<proteinExistence type="predicted"/>